<organism evidence="1 2">
    <name type="scientific">Portunus trituberculatus</name>
    <name type="common">Swimming crab</name>
    <name type="synonym">Neptunus trituberculatus</name>
    <dbReference type="NCBI Taxonomy" id="210409"/>
    <lineage>
        <taxon>Eukaryota</taxon>
        <taxon>Metazoa</taxon>
        <taxon>Ecdysozoa</taxon>
        <taxon>Arthropoda</taxon>
        <taxon>Crustacea</taxon>
        <taxon>Multicrustacea</taxon>
        <taxon>Malacostraca</taxon>
        <taxon>Eumalacostraca</taxon>
        <taxon>Eucarida</taxon>
        <taxon>Decapoda</taxon>
        <taxon>Pleocyemata</taxon>
        <taxon>Brachyura</taxon>
        <taxon>Eubrachyura</taxon>
        <taxon>Portunoidea</taxon>
        <taxon>Portunidae</taxon>
        <taxon>Portuninae</taxon>
        <taxon>Portunus</taxon>
    </lineage>
</organism>
<dbReference type="Proteomes" id="UP000324222">
    <property type="component" value="Unassembled WGS sequence"/>
</dbReference>
<dbReference type="AlphaFoldDB" id="A0A5B7CL32"/>
<sequence>MGQGSGGVREVGSCQGRSRRALFAKSTRIASLIITTQSSTLFEFFKSESFTLNLHSPPPQLSPRAI</sequence>
<evidence type="ECO:0000313" key="1">
    <source>
        <dbReference type="EMBL" id="MPC09106.1"/>
    </source>
</evidence>
<gene>
    <name evidence="1" type="ORF">E2C01_001709</name>
</gene>
<dbReference type="EMBL" id="VSRR010000055">
    <property type="protein sequence ID" value="MPC09106.1"/>
    <property type="molecule type" value="Genomic_DNA"/>
</dbReference>
<keyword evidence="2" id="KW-1185">Reference proteome</keyword>
<proteinExistence type="predicted"/>
<reference evidence="1 2" key="1">
    <citation type="submission" date="2019-05" db="EMBL/GenBank/DDBJ databases">
        <title>Another draft genome of Portunus trituberculatus and its Hox gene families provides insights of decapod evolution.</title>
        <authorList>
            <person name="Jeong J.-H."/>
            <person name="Song I."/>
            <person name="Kim S."/>
            <person name="Choi T."/>
            <person name="Kim D."/>
            <person name="Ryu S."/>
            <person name="Kim W."/>
        </authorList>
    </citation>
    <scope>NUCLEOTIDE SEQUENCE [LARGE SCALE GENOMIC DNA]</scope>
    <source>
        <tissue evidence="1">Muscle</tissue>
    </source>
</reference>
<evidence type="ECO:0000313" key="2">
    <source>
        <dbReference type="Proteomes" id="UP000324222"/>
    </source>
</evidence>
<accession>A0A5B7CL32</accession>
<name>A0A5B7CL32_PORTR</name>
<protein>
    <submittedName>
        <fullName evidence="1">Uncharacterized protein</fullName>
    </submittedName>
</protein>
<comment type="caution">
    <text evidence="1">The sequence shown here is derived from an EMBL/GenBank/DDBJ whole genome shotgun (WGS) entry which is preliminary data.</text>
</comment>